<dbReference type="PANTHER" id="PTHR23416:SF23">
    <property type="entry name" value="ACETYLTRANSFERASE C18B11.09C-RELATED"/>
    <property type="match status" value="1"/>
</dbReference>
<keyword evidence="2" id="KW-0808">Transferase</keyword>
<name>A0AB34R9H5_9PORP</name>
<dbReference type="SUPFAM" id="SSF51161">
    <property type="entry name" value="Trimeric LpxA-like enzymes"/>
    <property type="match status" value="1"/>
</dbReference>
<protein>
    <recommendedName>
        <fullName evidence="5">Galactoside O-acetyltransferase</fullName>
    </recommendedName>
</protein>
<comment type="caution">
    <text evidence="3">The sequence shown here is derived from an EMBL/GenBank/DDBJ whole genome shotgun (WGS) entry which is preliminary data.</text>
</comment>
<dbReference type="Gene3D" id="2.160.10.10">
    <property type="entry name" value="Hexapeptide repeat proteins"/>
    <property type="match status" value="1"/>
</dbReference>
<evidence type="ECO:0008006" key="5">
    <source>
        <dbReference type="Google" id="ProtNLM"/>
    </source>
</evidence>
<sequence>MISSLLRLKRKILFAVFLKISLHKVRVWALKRIGFKIGEQVYVGEGITILVQLRAPKMNVEIGDRVSFGPNVTIVASSHPNSSRLKKITGYNRGAVTIGDDSWIGAGAIILPGITIGKGCIVGAGSVVTRNVPDYTVVVGNPARVLKKIEGELD</sequence>
<dbReference type="Pfam" id="PF00132">
    <property type="entry name" value="Hexapep"/>
    <property type="match status" value="1"/>
</dbReference>
<dbReference type="InterPro" id="IPR001451">
    <property type="entry name" value="Hexapep"/>
</dbReference>
<dbReference type="GO" id="GO:0008374">
    <property type="term" value="F:O-acyltransferase activity"/>
    <property type="evidence" value="ECO:0007669"/>
    <property type="project" value="TreeGrafter"/>
</dbReference>
<evidence type="ECO:0000313" key="3">
    <source>
        <dbReference type="EMBL" id="KIO46305.1"/>
    </source>
</evidence>
<dbReference type="PANTHER" id="PTHR23416">
    <property type="entry name" value="SIALIC ACID SYNTHASE-RELATED"/>
    <property type="match status" value="1"/>
</dbReference>
<reference evidence="3 4" key="1">
    <citation type="submission" date="2014-07" db="EMBL/GenBank/DDBJ databases">
        <title>Porphyromonadaceae bacterium OUH 334697 = ATCC BAA-2682 = DSM 28341 draft genome.</title>
        <authorList>
            <person name="Sydenham T.V."/>
            <person name="Hasman H."/>
            <person name="Justesen U.S."/>
        </authorList>
    </citation>
    <scope>NUCLEOTIDE SEQUENCE [LARGE SCALE GENOMIC DNA]</scope>
    <source>
        <strain evidence="3 4">OUH 334697</strain>
    </source>
</reference>
<dbReference type="Proteomes" id="UP000031937">
    <property type="component" value="Unassembled WGS sequence"/>
</dbReference>
<dbReference type="GO" id="GO:0005829">
    <property type="term" value="C:cytosol"/>
    <property type="evidence" value="ECO:0007669"/>
    <property type="project" value="TreeGrafter"/>
</dbReference>
<evidence type="ECO:0000256" key="2">
    <source>
        <dbReference type="ARBA" id="ARBA00022679"/>
    </source>
</evidence>
<evidence type="ECO:0000256" key="1">
    <source>
        <dbReference type="ARBA" id="ARBA00007274"/>
    </source>
</evidence>
<dbReference type="RefSeq" id="WP_041502910.1">
    <property type="nucleotide sequence ID" value="NZ_JPIT01000016.1"/>
</dbReference>
<dbReference type="AlphaFoldDB" id="A0AB34R9H5"/>
<dbReference type="InterPro" id="IPR051159">
    <property type="entry name" value="Hexapeptide_acetyltransf"/>
</dbReference>
<accession>A0AB34R9H5</accession>
<gene>
    <name evidence="3" type="ORF">IE90_05800</name>
</gene>
<proteinExistence type="inferred from homology"/>
<dbReference type="EMBL" id="JPIT01000016">
    <property type="protein sequence ID" value="KIO46305.1"/>
    <property type="molecule type" value="Genomic_DNA"/>
</dbReference>
<evidence type="ECO:0000313" key="4">
    <source>
        <dbReference type="Proteomes" id="UP000031937"/>
    </source>
</evidence>
<comment type="similarity">
    <text evidence="1">Belongs to the transferase hexapeptide repeat family.</text>
</comment>
<organism evidence="3 4">
    <name type="scientific">Sanguibacteroides justesenii</name>
    <dbReference type="NCBI Taxonomy" id="1547597"/>
    <lineage>
        <taxon>Bacteria</taxon>
        <taxon>Pseudomonadati</taxon>
        <taxon>Bacteroidota</taxon>
        <taxon>Bacteroidia</taxon>
        <taxon>Bacteroidales</taxon>
        <taxon>Porphyromonadaceae</taxon>
        <taxon>Sanguibacteroides</taxon>
    </lineage>
</organism>
<dbReference type="InterPro" id="IPR011004">
    <property type="entry name" value="Trimer_LpxA-like_sf"/>
</dbReference>